<dbReference type="FunFam" id="3.40.50.410:FF:000021">
    <property type="entry name" value="Collagen, type VI, alpha 3"/>
    <property type="match status" value="1"/>
</dbReference>
<evidence type="ECO:0000313" key="8">
    <source>
        <dbReference type="Ensembl" id="ENSLLEP00000023515.1"/>
    </source>
</evidence>
<dbReference type="CDD" id="cd01450">
    <property type="entry name" value="vWFA_subfamily_ECM"/>
    <property type="match status" value="1"/>
</dbReference>
<dbReference type="OrthoDB" id="6132182at2759"/>
<dbReference type="Ensembl" id="ENSLLET00000024408.1">
    <property type="protein sequence ID" value="ENSLLEP00000023515.1"/>
    <property type="gene ID" value="ENSLLEG00000014921.1"/>
</dbReference>
<dbReference type="GO" id="GO:0005581">
    <property type="term" value="C:collagen trimer"/>
    <property type="evidence" value="ECO:0007669"/>
    <property type="project" value="UniProtKB-KW"/>
</dbReference>
<keyword evidence="2" id="KW-0272">Extracellular matrix</keyword>
<dbReference type="SUPFAM" id="SSF57362">
    <property type="entry name" value="BPTI-like"/>
    <property type="match status" value="1"/>
</dbReference>
<reference evidence="8" key="2">
    <citation type="submission" date="2025-09" db="UniProtKB">
        <authorList>
            <consortium name="Ensembl"/>
        </authorList>
    </citation>
    <scope>IDENTIFICATION</scope>
</reference>
<dbReference type="InterPro" id="IPR020901">
    <property type="entry name" value="Prtase_inh_Kunz-CS"/>
</dbReference>
<evidence type="ECO:0000259" key="7">
    <source>
        <dbReference type="PROSITE" id="PS50853"/>
    </source>
</evidence>
<keyword evidence="3" id="KW-0176">Collagen</keyword>
<dbReference type="InterPro" id="IPR002035">
    <property type="entry name" value="VWF_A"/>
</dbReference>
<dbReference type="SMART" id="SM00327">
    <property type="entry name" value="VWA"/>
    <property type="match status" value="1"/>
</dbReference>
<dbReference type="SMART" id="SM00131">
    <property type="entry name" value="KU"/>
    <property type="match status" value="1"/>
</dbReference>
<dbReference type="PROSITE" id="PS50853">
    <property type="entry name" value="FN3"/>
    <property type="match status" value="1"/>
</dbReference>
<organism evidence="8 9">
    <name type="scientific">Leptobrachium leishanense</name>
    <name type="common">Leishan spiny toad</name>
    <dbReference type="NCBI Taxonomy" id="445787"/>
    <lineage>
        <taxon>Eukaryota</taxon>
        <taxon>Metazoa</taxon>
        <taxon>Chordata</taxon>
        <taxon>Craniata</taxon>
        <taxon>Vertebrata</taxon>
        <taxon>Euteleostomi</taxon>
        <taxon>Amphibia</taxon>
        <taxon>Batrachia</taxon>
        <taxon>Anura</taxon>
        <taxon>Pelobatoidea</taxon>
        <taxon>Megophryidae</taxon>
        <taxon>Leptobrachium</taxon>
    </lineage>
</organism>
<dbReference type="InterPro" id="IPR036116">
    <property type="entry name" value="FN3_sf"/>
</dbReference>
<comment type="subcellular location">
    <subcellularLocation>
        <location evidence="1">Secreted</location>
        <location evidence="1">Extracellular space</location>
        <location evidence="1">Extracellular matrix</location>
    </subcellularLocation>
</comment>
<evidence type="ECO:0000256" key="3">
    <source>
        <dbReference type="ARBA" id="ARBA00023119"/>
    </source>
</evidence>
<dbReference type="Pfam" id="PF00014">
    <property type="entry name" value="Kunitz_BPTI"/>
    <property type="match status" value="1"/>
</dbReference>
<keyword evidence="2" id="KW-0964">Secreted</keyword>
<feature type="domain" description="Fibronectin type-III" evidence="7">
    <location>
        <begin position="295"/>
        <end position="383"/>
    </location>
</feature>
<dbReference type="InterPro" id="IPR050525">
    <property type="entry name" value="ECM_Assembly_Org"/>
</dbReference>
<evidence type="ECO:0000259" key="6">
    <source>
        <dbReference type="PROSITE" id="PS50279"/>
    </source>
</evidence>
<evidence type="ECO:0000256" key="2">
    <source>
        <dbReference type="ARBA" id="ARBA00022530"/>
    </source>
</evidence>
<dbReference type="SUPFAM" id="SSF49265">
    <property type="entry name" value="Fibronectin type III"/>
    <property type="match status" value="1"/>
</dbReference>
<evidence type="ECO:0000259" key="5">
    <source>
        <dbReference type="PROSITE" id="PS50234"/>
    </source>
</evidence>
<reference evidence="8" key="1">
    <citation type="submission" date="2025-08" db="UniProtKB">
        <authorList>
            <consortium name="Ensembl"/>
        </authorList>
    </citation>
    <scope>IDENTIFICATION</scope>
</reference>
<dbReference type="Pfam" id="PF00092">
    <property type="entry name" value="VWA"/>
    <property type="match status" value="1"/>
</dbReference>
<sequence length="453" mass="50465">MLHSVFTDVCEPDSSCGTGAGRGDVRLRREAATDIDVDLAFLVDSSESTTPAQFAEIKKFISHVVGQFELSPDPKSSSHHARVAVFQQSPYEHQSNDSLPPVKADVGLTEYTSKEQLQAFIQNKMTQLYGTRSLNTAIKYVVENVFESTTNPRPTKVIFLMLTGEIKAHELKQLQQTVTEAKCKGFFIVILSLGKKVNSGKLHALASEPHDVFSKKADKPSELHEETLLRFGLQLPGFLSSENAFHLSPEIQKQCDWFQNDQPMNIPTHRLVNFPFSFNNNTINLTMSPQVENVPQAEFQVLDVTENSVRLRWSSLELQQPHNYDLTVTSLSDNTLILRQNVTGTERVIGGLKSGHNYQATISGLHKTLGRSTYQVTFATSKFSRSSIGGSKLDMGNQCKEIEVKWSFDKTNKICTQFWYGGCGGNANRFGTEAECLVRFSPLLNRPVSVHGA</sequence>
<dbReference type="AlphaFoldDB" id="A0A8C5PJ55"/>
<keyword evidence="4" id="KW-1015">Disulfide bond</keyword>
<dbReference type="PANTHER" id="PTHR24020">
    <property type="entry name" value="COLLAGEN ALPHA"/>
    <property type="match status" value="1"/>
</dbReference>
<dbReference type="PANTHER" id="PTHR24020:SF87">
    <property type="entry name" value="COLLAGEN ALPHA-1(VI) CHAIN-LIKE"/>
    <property type="match status" value="1"/>
</dbReference>
<dbReference type="CDD" id="cd00063">
    <property type="entry name" value="FN3"/>
    <property type="match status" value="1"/>
</dbReference>
<keyword evidence="9" id="KW-1185">Reference proteome</keyword>
<name>A0A8C5PJ55_9ANUR</name>
<dbReference type="FunFam" id="4.10.410.10:FF:000020">
    <property type="entry name" value="Collagen, type VI, alpha 3"/>
    <property type="match status" value="1"/>
</dbReference>
<dbReference type="PROSITE" id="PS00280">
    <property type="entry name" value="BPTI_KUNITZ_1"/>
    <property type="match status" value="1"/>
</dbReference>
<dbReference type="CDD" id="cd22635">
    <property type="entry name" value="Kunitz_papilin"/>
    <property type="match status" value="1"/>
</dbReference>
<dbReference type="PROSITE" id="PS50279">
    <property type="entry name" value="BPTI_KUNITZ_2"/>
    <property type="match status" value="1"/>
</dbReference>
<dbReference type="InterPro" id="IPR003961">
    <property type="entry name" value="FN3_dom"/>
</dbReference>
<dbReference type="GO" id="GO:0004867">
    <property type="term" value="F:serine-type endopeptidase inhibitor activity"/>
    <property type="evidence" value="ECO:0007669"/>
    <property type="project" value="InterPro"/>
</dbReference>
<dbReference type="InterPro" id="IPR036880">
    <property type="entry name" value="Kunitz_BPTI_sf"/>
</dbReference>
<dbReference type="Proteomes" id="UP000694569">
    <property type="component" value="Unplaced"/>
</dbReference>
<feature type="domain" description="VWFA" evidence="5">
    <location>
        <begin position="38"/>
        <end position="231"/>
    </location>
</feature>
<dbReference type="InterPro" id="IPR013783">
    <property type="entry name" value="Ig-like_fold"/>
</dbReference>
<protein>
    <submittedName>
        <fullName evidence="8">Uncharacterized protein</fullName>
    </submittedName>
</protein>
<dbReference type="InterPro" id="IPR036465">
    <property type="entry name" value="vWFA_dom_sf"/>
</dbReference>
<dbReference type="Gene3D" id="4.10.410.10">
    <property type="entry name" value="Pancreatic trypsin inhibitor Kunitz domain"/>
    <property type="match status" value="1"/>
</dbReference>
<evidence type="ECO:0000313" key="9">
    <source>
        <dbReference type="Proteomes" id="UP000694569"/>
    </source>
</evidence>
<accession>A0A8C5PJ55</accession>
<dbReference type="SUPFAM" id="SSF53300">
    <property type="entry name" value="vWA-like"/>
    <property type="match status" value="1"/>
</dbReference>
<evidence type="ECO:0000256" key="4">
    <source>
        <dbReference type="ARBA" id="ARBA00023157"/>
    </source>
</evidence>
<dbReference type="PROSITE" id="PS50234">
    <property type="entry name" value="VWFA"/>
    <property type="match status" value="1"/>
</dbReference>
<dbReference type="GeneTree" id="ENSGT00940000156462"/>
<dbReference type="Gene3D" id="2.60.40.10">
    <property type="entry name" value="Immunoglobulins"/>
    <property type="match status" value="1"/>
</dbReference>
<evidence type="ECO:0000256" key="1">
    <source>
        <dbReference type="ARBA" id="ARBA00004498"/>
    </source>
</evidence>
<dbReference type="Gene3D" id="3.40.50.410">
    <property type="entry name" value="von Willebrand factor, type A domain"/>
    <property type="match status" value="1"/>
</dbReference>
<proteinExistence type="predicted"/>
<feature type="domain" description="BPTI/Kunitz inhibitor" evidence="6">
    <location>
        <begin position="394"/>
        <end position="436"/>
    </location>
</feature>
<dbReference type="InterPro" id="IPR002223">
    <property type="entry name" value="Kunitz_BPTI"/>
</dbReference>